<evidence type="ECO:0000313" key="2">
    <source>
        <dbReference type="Proteomes" id="UP000694018"/>
    </source>
</evidence>
<name>A0A8F5BQS3_SACSH</name>
<dbReference type="RefSeq" id="WP_218266356.1">
    <property type="nucleotide sequence ID" value="NZ_CP077717.1"/>
</dbReference>
<dbReference type="AlphaFoldDB" id="A0A8F5BQS3"/>
<reference evidence="1" key="1">
    <citation type="journal article" date="2021" name="Environ. Microbiol.">
        <title>New insights into the diversity and evolution of the archaeal mobilome from three complete genomes of Saccharolobus shibatae.</title>
        <authorList>
            <person name="Medvedeva S."/>
            <person name="Brandt D."/>
            <person name="Cvirkaite-Krupovic V."/>
            <person name="Liu Y."/>
            <person name="Severinov K."/>
            <person name="Ishino S."/>
            <person name="Ishino Y."/>
            <person name="Prangishvili D."/>
            <person name="Kalinowski J."/>
            <person name="Krupovic M."/>
        </authorList>
    </citation>
    <scope>NUCLEOTIDE SEQUENCE</scope>
    <source>
        <strain evidence="1">B12</strain>
    </source>
</reference>
<dbReference type="KEGG" id="sshi:J5U23_02618"/>
<evidence type="ECO:0000313" key="1">
    <source>
        <dbReference type="EMBL" id="QXJ29742.1"/>
    </source>
</evidence>
<organism evidence="1 2">
    <name type="scientific">Saccharolobus shibatae (strain ATCC 51178 / DSM 5389 / JCM 8931 / NBRC 15437 / B12)</name>
    <name type="common">Sulfolobus shibatae</name>
    <dbReference type="NCBI Taxonomy" id="523848"/>
    <lineage>
        <taxon>Archaea</taxon>
        <taxon>Thermoproteota</taxon>
        <taxon>Thermoprotei</taxon>
        <taxon>Sulfolobales</taxon>
        <taxon>Sulfolobaceae</taxon>
        <taxon>Saccharolobus</taxon>
    </lineage>
</organism>
<gene>
    <name evidence="1" type="ORF">J5U23_02618</name>
</gene>
<dbReference type="OrthoDB" id="42555at2157"/>
<dbReference type="EMBL" id="CP077717">
    <property type="protein sequence ID" value="QXJ29742.1"/>
    <property type="molecule type" value="Genomic_DNA"/>
</dbReference>
<dbReference type="GeneID" id="65564094"/>
<accession>A0A8F5BQS3</accession>
<protein>
    <submittedName>
        <fullName evidence="1">Excisionase, HTH</fullName>
    </submittedName>
</protein>
<proteinExistence type="predicted"/>
<dbReference type="Proteomes" id="UP000694018">
    <property type="component" value="Chromosome"/>
</dbReference>
<sequence length="276" mass="32585">MSERVRDKRDKIRKLLIERKEVSKEELVNLLNVSPRRVEQLIKELNEKLIEKGLRIKGIGKSPRKYVLERIEYDEFTLTPDIASLLLEFSNLDTSCRLVQKFRKILPRALELLKESKWRLLYYTALARIMTGSLAIIPENRKVELNDEDVEFLKQHISRENYNLFITFVFYNSDELLKKFFSKLKWSDIEKNPVLLTIVKLVQNKGFHREIICSVSPEFIVFWGYGMEEQLLSECLPSKQVEVLAKLDEVRERVLKVRNKVKDLLDPIQTDKGMLS</sequence>